<evidence type="ECO:0000256" key="1">
    <source>
        <dbReference type="SAM" id="Coils"/>
    </source>
</evidence>
<accession>A0A8R1IDJ2</accession>
<proteinExistence type="predicted"/>
<sequence>MIIELNHTETLLELQGLRVKNEQIRKAARAAVRKLKELELTTKMVSKEKKEVERQFNLALDHAGRNTMVLGEQKHCLVTPTTHFPSTTVCQLDEKGKARLQLCNCGNTPIILKKGAKVATRELKKSNVWEKLKKS</sequence>
<organism evidence="2 3">
    <name type="scientific">Caenorhabditis japonica</name>
    <dbReference type="NCBI Taxonomy" id="281687"/>
    <lineage>
        <taxon>Eukaryota</taxon>
        <taxon>Metazoa</taxon>
        <taxon>Ecdysozoa</taxon>
        <taxon>Nematoda</taxon>
        <taxon>Chromadorea</taxon>
        <taxon>Rhabditida</taxon>
        <taxon>Rhabditina</taxon>
        <taxon>Rhabditomorpha</taxon>
        <taxon>Rhabditoidea</taxon>
        <taxon>Rhabditidae</taxon>
        <taxon>Peloderinae</taxon>
        <taxon>Caenorhabditis</taxon>
    </lineage>
</organism>
<dbReference type="EnsemblMetazoa" id="CJA22659.1">
    <property type="protein sequence ID" value="CJA22659.1"/>
    <property type="gene ID" value="WBGene00178231"/>
</dbReference>
<reference evidence="3" key="1">
    <citation type="submission" date="2010-08" db="EMBL/GenBank/DDBJ databases">
        <authorList>
            <consortium name="Caenorhabditis japonica Sequencing Consortium"/>
            <person name="Wilson R.K."/>
        </authorList>
    </citation>
    <scope>NUCLEOTIDE SEQUENCE [LARGE SCALE GENOMIC DNA]</scope>
    <source>
        <strain evidence="3">DF5081</strain>
    </source>
</reference>
<dbReference type="Proteomes" id="UP000005237">
    <property type="component" value="Unassembled WGS sequence"/>
</dbReference>
<feature type="coiled-coil region" evidence="1">
    <location>
        <begin position="21"/>
        <end position="55"/>
    </location>
</feature>
<keyword evidence="3" id="KW-1185">Reference proteome</keyword>
<name>A0A8R1IDJ2_CAEJA</name>
<keyword evidence="1" id="KW-0175">Coiled coil</keyword>
<reference evidence="2" key="2">
    <citation type="submission" date="2022-06" db="UniProtKB">
        <authorList>
            <consortium name="EnsemblMetazoa"/>
        </authorList>
    </citation>
    <scope>IDENTIFICATION</scope>
    <source>
        <strain evidence="2">DF5081</strain>
    </source>
</reference>
<dbReference type="AlphaFoldDB" id="A0A8R1IDJ2"/>
<evidence type="ECO:0000313" key="3">
    <source>
        <dbReference type="Proteomes" id="UP000005237"/>
    </source>
</evidence>
<evidence type="ECO:0000313" key="2">
    <source>
        <dbReference type="EnsemblMetazoa" id="CJA22659.1"/>
    </source>
</evidence>
<protein>
    <submittedName>
        <fullName evidence="2">Uncharacterized protein</fullName>
    </submittedName>
</protein>